<proteinExistence type="predicted"/>
<dbReference type="InterPro" id="IPR019999">
    <property type="entry name" value="Anth_synth_I-like"/>
</dbReference>
<evidence type="ECO:0000259" key="2">
    <source>
        <dbReference type="Pfam" id="PF04715"/>
    </source>
</evidence>
<dbReference type="PANTHER" id="PTHR11236">
    <property type="entry name" value="AMINOBENZOATE/ANTHRANILATE SYNTHASE"/>
    <property type="match status" value="1"/>
</dbReference>
<protein>
    <submittedName>
        <fullName evidence="3">Aminodeoxychorismate synthase, component I</fullName>
    </submittedName>
</protein>
<evidence type="ECO:0000313" key="4">
    <source>
        <dbReference type="Proteomes" id="UP000076131"/>
    </source>
</evidence>
<dbReference type="EMBL" id="LVJS01000143">
    <property type="protein sequence ID" value="KZC21943.1"/>
    <property type="molecule type" value="Genomic_DNA"/>
</dbReference>
<dbReference type="Pfam" id="PF00425">
    <property type="entry name" value="Chorismate_bind"/>
    <property type="match status" value="1"/>
</dbReference>
<gene>
    <name evidence="3" type="ORF">RHOFW104T7_03185</name>
</gene>
<dbReference type="NCBIfam" id="NF006563">
    <property type="entry name" value="PRK09070.1"/>
    <property type="match status" value="1"/>
</dbReference>
<reference evidence="3 4" key="1">
    <citation type="journal article" date="2016" name="MBio">
        <title>Lateral Gene Transfer in a Heavy Metal-Contaminated-Groundwater Microbial Community.</title>
        <authorList>
            <person name="Hemme C.L."/>
            <person name="Green S.J."/>
            <person name="Rishishwar L."/>
            <person name="Prakash O."/>
            <person name="Pettenato A."/>
            <person name="Chakraborty R."/>
            <person name="Deutschbauer A.M."/>
            <person name="Van Nostrand J.D."/>
            <person name="Wu L."/>
            <person name="He Z."/>
            <person name="Jordan I.K."/>
            <person name="Hazen T.C."/>
            <person name="Arkin A.P."/>
            <person name="Kostka J.E."/>
            <person name="Zhou J."/>
        </authorList>
    </citation>
    <scope>NUCLEOTIDE SEQUENCE [LARGE SCALE GENOMIC DNA]</scope>
    <source>
        <strain evidence="3 4">FW104-T7</strain>
    </source>
</reference>
<evidence type="ECO:0000259" key="1">
    <source>
        <dbReference type="Pfam" id="PF00425"/>
    </source>
</evidence>
<organism evidence="3 4">
    <name type="scientific">Rhodanobacter thiooxydans</name>
    <dbReference type="NCBI Taxonomy" id="416169"/>
    <lineage>
        <taxon>Bacteria</taxon>
        <taxon>Pseudomonadati</taxon>
        <taxon>Pseudomonadota</taxon>
        <taxon>Gammaproteobacteria</taxon>
        <taxon>Lysobacterales</taxon>
        <taxon>Rhodanobacteraceae</taxon>
        <taxon>Rhodanobacter</taxon>
    </lineage>
</organism>
<dbReference type="GO" id="GO:0000162">
    <property type="term" value="P:L-tryptophan biosynthetic process"/>
    <property type="evidence" value="ECO:0007669"/>
    <property type="project" value="TreeGrafter"/>
</dbReference>
<sequence length="448" mass="48714">MTCHRRILDGRRDLLAPAASFPGRYPCLLESAVHGTAQSRYDILFAFPRERLTLHADGGLRDDDGTVREGRFLDALDAAWQAERLPPEHDGLPFHGGWVLLLTYELAGEIEPTLELRPPSTLPLALAVRCPAAAIVDHLRDCTILVAEAGLEDLLDALEADLAVAPSIPPLPAPIAWEEDEPRRFLDGVARIHEYLYAGDIFQVNLSRAWRARYVQPPVPASLYAVLRQANPAPFAGLLQQPGWAVASSSPERLVEVRDGVAQTRPIAGTRPRLPGDDESARIRELSAHPKERAEHVMLIDLERNDLGRVCVPGTVEVDELMTVESYAHVHHIVSNVRGRLRAEVTPGQVIAATFPGGTITGCPKVRCMEIIAALEDAPRGAYTGALGYLDRNGELDLNILIRTLTLADDEVSLRAGAGIVADSVAASELDETRAKARGLLRALGVPD</sequence>
<dbReference type="InterPro" id="IPR005801">
    <property type="entry name" value="ADC_synthase"/>
</dbReference>
<dbReference type="eggNOG" id="COG0147">
    <property type="taxonomic scope" value="Bacteria"/>
</dbReference>
<dbReference type="InterPro" id="IPR015890">
    <property type="entry name" value="Chorismate_C"/>
</dbReference>
<feature type="domain" description="Anthranilate synthase component I N-terminal" evidence="2">
    <location>
        <begin position="25"/>
        <end position="141"/>
    </location>
</feature>
<dbReference type="Proteomes" id="UP000076131">
    <property type="component" value="Unassembled WGS sequence"/>
</dbReference>
<evidence type="ECO:0000313" key="3">
    <source>
        <dbReference type="EMBL" id="KZC21943.1"/>
    </source>
</evidence>
<dbReference type="SUPFAM" id="SSF56322">
    <property type="entry name" value="ADC synthase"/>
    <property type="match status" value="1"/>
</dbReference>
<accession>A0A154QDA0</accession>
<dbReference type="STRING" id="416169.RHOFW104T7_03185"/>
<dbReference type="PRINTS" id="PR00095">
    <property type="entry name" value="ANTSNTHASEI"/>
</dbReference>
<dbReference type="Pfam" id="PF04715">
    <property type="entry name" value="Anth_synt_I_N"/>
    <property type="match status" value="1"/>
</dbReference>
<dbReference type="RefSeq" id="WP_050981828.1">
    <property type="nucleotide sequence ID" value="NZ_LVJS01000143.1"/>
</dbReference>
<dbReference type="PANTHER" id="PTHR11236:SF9">
    <property type="entry name" value="ANTHRANILATE SYNTHASE COMPONENT 1"/>
    <property type="match status" value="1"/>
</dbReference>
<dbReference type="InterPro" id="IPR006805">
    <property type="entry name" value="Anth_synth_I_N"/>
</dbReference>
<dbReference type="Gene3D" id="3.60.120.10">
    <property type="entry name" value="Anthranilate synthase"/>
    <property type="match status" value="1"/>
</dbReference>
<name>A0A154QDA0_9GAMM</name>
<feature type="domain" description="Chorismate-utilising enzyme C-terminal" evidence="1">
    <location>
        <begin position="183"/>
        <end position="436"/>
    </location>
</feature>
<keyword evidence="4" id="KW-1185">Reference proteome</keyword>
<dbReference type="AlphaFoldDB" id="A0A154QDA0"/>
<comment type="caution">
    <text evidence="3">The sequence shown here is derived from an EMBL/GenBank/DDBJ whole genome shotgun (WGS) entry which is preliminary data.</text>
</comment>